<feature type="compositionally biased region" description="Low complexity" evidence="1">
    <location>
        <begin position="22"/>
        <end position="33"/>
    </location>
</feature>
<dbReference type="Proteomes" id="UP000031668">
    <property type="component" value="Unassembled WGS sequence"/>
</dbReference>
<keyword evidence="3" id="KW-1185">Reference proteome</keyword>
<reference evidence="2 3" key="1">
    <citation type="journal article" date="2014" name="Genome Biol. Evol.">
        <title>The genome of the myxosporean Thelohanellus kitauei shows adaptations to nutrient acquisition within its fish host.</title>
        <authorList>
            <person name="Yang Y."/>
            <person name="Xiong J."/>
            <person name="Zhou Z."/>
            <person name="Huo F."/>
            <person name="Miao W."/>
            <person name="Ran C."/>
            <person name="Liu Y."/>
            <person name="Zhang J."/>
            <person name="Feng J."/>
            <person name="Wang M."/>
            <person name="Wang M."/>
            <person name="Wang L."/>
            <person name="Yao B."/>
        </authorList>
    </citation>
    <scope>NUCLEOTIDE SEQUENCE [LARGE SCALE GENOMIC DNA]</scope>
    <source>
        <strain evidence="2">Wuqing</strain>
    </source>
</reference>
<evidence type="ECO:0000313" key="2">
    <source>
        <dbReference type="EMBL" id="KII71598.1"/>
    </source>
</evidence>
<accession>A0A0C2JQF4</accession>
<dbReference type="OrthoDB" id="10570971at2759"/>
<evidence type="ECO:0000256" key="1">
    <source>
        <dbReference type="SAM" id="MobiDB-lite"/>
    </source>
</evidence>
<feature type="compositionally biased region" description="Basic and acidic residues" evidence="1">
    <location>
        <begin position="1"/>
        <end position="21"/>
    </location>
</feature>
<feature type="region of interest" description="Disordered" evidence="1">
    <location>
        <begin position="1"/>
        <end position="61"/>
    </location>
</feature>
<dbReference type="AlphaFoldDB" id="A0A0C2JQF4"/>
<dbReference type="EMBL" id="JWZT01001713">
    <property type="protein sequence ID" value="KII71598.1"/>
    <property type="molecule type" value="Genomic_DNA"/>
</dbReference>
<proteinExistence type="predicted"/>
<evidence type="ECO:0000313" key="3">
    <source>
        <dbReference type="Proteomes" id="UP000031668"/>
    </source>
</evidence>
<comment type="caution">
    <text evidence="2">The sequence shown here is derived from an EMBL/GenBank/DDBJ whole genome shotgun (WGS) entry which is preliminary data.</text>
</comment>
<gene>
    <name evidence="2" type="ORF">RF11_03374</name>
</gene>
<sequence>MIEKSNARPELSKTTEIKDSQSETSKSSKTQTVKYKENHAFPKKSFKQTSDSQIHSPAKLSANELSIKSKEKFEENKNKSTIMSKLSELFTPKKLYHNPNTPRYLKPAGNIKIFQKIEESKLQSAIDSTLLEMKNRGMLFSIKFENFCYKCERIYDKKHKLAFQIEVCKVSSSEGDETGKSLWLVQDS</sequence>
<protein>
    <submittedName>
        <fullName evidence="2">Uncharacterized protein</fullName>
    </submittedName>
</protein>
<organism evidence="2 3">
    <name type="scientific">Thelohanellus kitauei</name>
    <name type="common">Myxosporean</name>
    <dbReference type="NCBI Taxonomy" id="669202"/>
    <lineage>
        <taxon>Eukaryota</taxon>
        <taxon>Metazoa</taxon>
        <taxon>Cnidaria</taxon>
        <taxon>Myxozoa</taxon>
        <taxon>Myxosporea</taxon>
        <taxon>Bivalvulida</taxon>
        <taxon>Platysporina</taxon>
        <taxon>Myxobolidae</taxon>
        <taxon>Thelohanellus</taxon>
    </lineage>
</organism>
<name>A0A0C2JQF4_THEKT</name>